<accession>B8CDD8</accession>
<dbReference type="KEGG" id="tps:THAPSDRAFT_10148"/>
<reference evidence="2 3" key="2">
    <citation type="journal article" date="2008" name="Nature">
        <title>The Phaeodactylum genome reveals the evolutionary history of diatom genomes.</title>
        <authorList>
            <person name="Bowler C."/>
            <person name="Allen A.E."/>
            <person name="Badger J.H."/>
            <person name="Grimwood J."/>
            <person name="Jabbari K."/>
            <person name="Kuo A."/>
            <person name="Maheswari U."/>
            <person name="Martens C."/>
            <person name="Maumus F."/>
            <person name="Otillar R.P."/>
            <person name="Rayko E."/>
            <person name="Salamov A."/>
            <person name="Vandepoele K."/>
            <person name="Beszteri B."/>
            <person name="Gruber A."/>
            <person name="Heijde M."/>
            <person name="Katinka M."/>
            <person name="Mock T."/>
            <person name="Valentin K."/>
            <person name="Verret F."/>
            <person name="Berges J.A."/>
            <person name="Brownlee C."/>
            <person name="Cadoret J.P."/>
            <person name="Chiovitti A."/>
            <person name="Choi C.J."/>
            <person name="Coesel S."/>
            <person name="De Martino A."/>
            <person name="Detter J.C."/>
            <person name="Durkin C."/>
            <person name="Falciatore A."/>
            <person name="Fournet J."/>
            <person name="Haruta M."/>
            <person name="Huysman M.J."/>
            <person name="Jenkins B.D."/>
            <person name="Jiroutova K."/>
            <person name="Jorgensen R.E."/>
            <person name="Joubert Y."/>
            <person name="Kaplan A."/>
            <person name="Kroger N."/>
            <person name="Kroth P.G."/>
            <person name="La Roche J."/>
            <person name="Lindquist E."/>
            <person name="Lommer M."/>
            <person name="Martin-Jezequel V."/>
            <person name="Lopez P.J."/>
            <person name="Lucas S."/>
            <person name="Mangogna M."/>
            <person name="McGinnis K."/>
            <person name="Medlin L.K."/>
            <person name="Montsant A."/>
            <person name="Oudot-Le Secq M.P."/>
            <person name="Napoli C."/>
            <person name="Obornik M."/>
            <person name="Parker M.S."/>
            <person name="Petit J.L."/>
            <person name="Porcel B.M."/>
            <person name="Poulsen N."/>
            <person name="Robison M."/>
            <person name="Rychlewski L."/>
            <person name="Rynearson T.A."/>
            <person name="Schmutz J."/>
            <person name="Shapiro H."/>
            <person name="Siaut M."/>
            <person name="Stanley M."/>
            <person name="Sussman M.R."/>
            <person name="Taylor A.R."/>
            <person name="Vardi A."/>
            <person name="von Dassow P."/>
            <person name="Vyverman W."/>
            <person name="Willis A."/>
            <person name="Wyrwicz L.S."/>
            <person name="Rokhsar D.S."/>
            <person name="Weissenbach J."/>
            <person name="Armbrust E.V."/>
            <person name="Green B.R."/>
            <person name="Van de Peer Y."/>
            <person name="Grigoriev I.V."/>
        </authorList>
    </citation>
    <scope>NUCLEOTIDE SEQUENCE [LARGE SCALE GENOMIC DNA]</scope>
    <source>
        <strain evidence="2 3">CCMP1335</strain>
    </source>
</reference>
<evidence type="ECO:0000313" key="2">
    <source>
        <dbReference type="EMBL" id="EED88580.1"/>
    </source>
</evidence>
<dbReference type="RefSeq" id="XP_002294225.1">
    <property type="nucleotide sequence ID" value="XM_002294189.1"/>
</dbReference>
<gene>
    <name evidence="2" type="ORF">THAPSDRAFT_10148</name>
</gene>
<proteinExistence type="predicted"/>
<keyword evidence="3" id="KW-1185">Reference proteome</keyword>
<sequence length="738" mass="82568">MAISKRKLILCAIAICGYASVKRALVSLSAVHHPSPPAASSLPKSVNVGSESSAHRRRLSNALPNGGCEITWPQPPPANTQITYAASYPGCGARMTWNLVEALTGLQTGDDWNNNGRGEHIVTVKTHYPQSNGILVPFDDKIKRVFIVWLKWRDAYVDTEIAEYKKFMIYWMDRFTPENRYIVTYEGLTDDEVGGEVTKGLNEFLGKAEGVTPIDRESVPCVWRAVVKGQPPEKQQTHAIEVPPAVVAPPPPNAVASVNDVNMVNAEHPPLMQQFQLPFTAGFHGSNVEQMQGPNLRRRLDPAHQDSQRKGPDYPRPYTLDQLDKMMKMLKEVAGRYNNEAVHDIMMEYHAKVAVAKAELGGEVVAQPPPPLAVDTIGIAPLQLCDRTAPISLEQELQVNKEYAQCPILDGQLDPKDTTIVLLKGYTVYGRTGNNLIEFMHALQYQRENDVVIGVMLDSWVTKLITSMWMAFPTDNLKGGFMDEGIQQWKAEVERAFCIKIFVNDDELSIYQNVIETSAKEMFQYKHQERMLEYVRFQMHNLRTLFRSYNRGFGVNIKNERVESMCSVLDAIFGDNKSSAIYSVIHSRSLEGDPGLRLLKRISDSSGCDPLAALEMKPEYIKAILTPLGLLEHPILFISDHQNPEILERLLADPDIGPKIHLLPDEASWIGGDITAGISANAFIGNPASTFSGFIAKARLSLGMGDTYLFRAKNEQGEWENVCETECIFHKWIMHFMA</sequence>
<dbReference type="EMBL" id="CM000650">
    <property type="protein sequence ID" value="EED88580.1"/>
    <property type="molecule type" value="Genomic_DNA"/>
</dbReference>
<dbReference type="InterPro" id="IPR027417">
    <property type="entry name" value="P-loop_NTPase"/>
</dbReference>
<dbReference type="PaxDb" id="35128-Thaps10148"/>
<reference evidence="2 3" key="1">
    <citation type="journal article" date="2004" name="Science">
        <title>The genome of the diatom Thalassiosira pseudonana: ecology, evolution, and metabolism.</title>
        <authorList>
            <person name="Armbrust E.V."/>
            <person name="Berges J.A."/>
            <person name="Bowler C."/>
            <person name="Green B.R."/>
            <person name="Martinez D."/>
            <person name="Putnam N.H."/>
            <person name="Zhou S."/>
            <person name="Allen A.E."/>
            <person name="Apt K.E."/>
            <person name="Bechner M."/>
            <person name="Brzezinski M.A."/>
            <person name="Chaal B.K."/>
            <person name="Chiovitti A."/>
            <person name="Davis A.K."/>
            <person name="Demarest M.S."/>
            <person name="Detter J.C."/>
            <person name="Glavina T."/>
            <person name="Goodstein D."/>
            <person name="Hadi M.Z."/>
            <person name="Hellsten U."/>
            <person name="Hildebrand M."/>
            <person name="Jenkins B.D."/>
            <person name="Jurka J."/>
            <person name="Kapitonov V.V."/>
            <person name="Kroger N."/>
            <person name="Lau W.W."/>
            <person name="Lane T.W."/>
            <person name="Larimer F.W."/>
            <person name="Lippmeier J.C."/>
            <person name="Lucas S."/>
            <person name="Medina M."/>
            <person name="Montsant A."/>
            <person name="Obornik M."/>
            <person name="Parker M.S."/>
            <person name="Palenik B."/>
            <person name="Pazour G.J."/>
            <person name="Richardson P.M."/>
            <person name="Rynearson T.A."/>
            <person name="Saito M.A."/>
            <person name="Schwartz D.C."/>
            <person name="Thamatrakoln K."/>
            <person name="Valentin K."/>
            <person name="Vardi A."/>
            <person name="Wilkerson F.P."/>
            <person name="Rokhsar D.S."/>
        </authorList>
    </citation>
    <scope>NUCLEOTIDE SEQUENCE [LARGE SCALE GENOMIC DNA]</scope>
    <source>
        <strain evidence="2 3">CCMP1335</strain>
    </source>
</reference>
<organism evidence="2 3">
    <name type="scientific">Thalassiosira pseudonana</name>
    <name type="common">Marine diatom</name>
    <name type="synonym">Cyclotella nana</name>
    <dbReference type="NCBI Taxonomy" id="35128"/>
    <lineage>
        <taxon>Eukaryota</taxon>
        <taxon>Sar</taxon>
        <taxon>Stramenopiles</taxon>
        <taxon>Ochrophyta</taxon>
        <taxon>Bacillariophyta</taxon>
        <taxon>Coscinodiscophyceae</taxon>
        <taxon>Thalassiosirophycidae</taxon>
        <taxon>Thalassiosirales</taxon>
        <taxon>Thalassiosiraceae</taxon>
        <taxon>Thalassiosira</taxon>
    </lineage>
</organism>
<dbReference type="SUPFAM" id="SSF52540">
    <property type="entry name" value="P-loop containing nucleoside triphosphate hydrolases"/>
    <property type="match status" value="1"/>
</dbReference>
<evidence type="ECO:0000256" key="1">
    <source>
        <dbReference type="SAM" id="MobiDB-lite"/>
    </source>
</evidence>
<evidence type="ECO:0000313" key="3">
    <source>
        <dbReference type="Proteomes" id="UP000001449"/>
    </source>
</evidence>
<dbReference type="eggNOG" id="ENOG502RWWA">
    <property type="taxonomic scope" value="Eukaryota"/>
</dbReference>
<dbReference type="InParanoid" id="B8CDD8"/>
<name>B8CDD8_THAPS</name>
<dbReference type="Proteomes" id="UP000001449">
    <property type="component" value="Chromosome 15"/>
</dbReference>
<dbReference type="HOGENOM" id="CLU_376222_0_0_1"/>
<dbReference type="GeneID" id="7451893"/>
<feature type="region of interest" description="Disordered" evidence="1">
    <location>
        <begin position="35"/>
        <end position="56"/>
    </location>
</feature>
<protein>
    <submittedName>
        <fullName evidence="2">Uncharacterized protein</fullName>
    </submittedName>
</protein>
<dbReference type="AlphaFoldDB" id="B8CDD8"/>